<dbReference type="AlphaFoldDB" id="A0A498L1V3"/>
<dbReference type="PANTHER" id="PTHR40053:SF1">
    <property type="entry name" value="SPORULATION-CONTROL PROTEIN SPO0M"/>
    <property type="match status" value="1"/>
</dbReference>
<dbReference type="InterPro" id="IPR009776">
    <property type="entry name" value="Spore_0_M"/>
</dbReference>
<dbReference type="EMBL" id="RDFA01000001">
    <property type="protein sequence ID" value="RXK52067.1"/>
    <property type="molecule type" value="Genomic_DNA"/>
</dbReference>
<comment type="caution">
    <text evidence="1">The sequence shown here is derived from an EMBL/GenBank/DDBJ whole genome shotgun (WGS) entry which is preliminary data.</text>
</comment>
<evidence type="ECO:0000313" key="2">
    <source>
        <dbReference type="Proteomes" id="UP000289691"/>
    </source>
</evidence>
<name>A0A498L1V3_9EURY</name>
<protein>
    <submittedName>
        <fullName evidence="1">Sporulation protein</fullName>
    </submittedName>
</protein>
<gene>
    <name evidence="1" type="ORF">EAF64_04415</name>
</gene>
<proteinExistence type="predicted"/>
<dbReference type="OrthoDB" id="181599at2157"/>
<accession>A0A498L1V3</accession>
<sequence length="243" mass="26673">MLSSVGIGSAEVDLVLSDTTVTRGETVDADVEVIGGNTDQEVEEIYYAILTQYAADDTRRTGVVDEGPLVDGFTVDAGEERSIDVALDIPPATPVTMGGTSVWIETGLDIEWAVDPDDHDDLQVQPDERTRDLLEAMEALGFRYDSANNVADENGQLTSEYNFVQEFEFKPRTGEYVGELDELEIVPLPDEDHVEFVVEIDRDADALIEMAGADESITTVTFEGVDEEDRLAEKFASAIDRKL</sequence>
<keyword evidence="2" id="KW-1185">Reference proteome</keyword>
<dbReference type="Pfam" id="PF07070">
    <property type="entry name" value="Spo0M"/>
    <property type="match status" value="1"/>
</dbReference>
<dbReference type="PANTHER" id="PTHR40053">
    <property type="entry name" value="SPORULATION-CONTROL PROTEIN SPO0M"/>
    <property type="match status" value="1"/>
</dbReference>
<organism evidence="1 2">
    <name type="scientific">Halorientalis pallida</name>
    <dbReference type="NCBI Taxonomy" id="2479928"/>
    <lineage>
        <taxon>Archaea</taxon>
        <taxon>Methanobacteriati</taxon>
        <taxon>Methanobacteriota</taxon>
        <taxon>Stenosarchaea group</taxon>
        <taxon>Halobacteria</taxon>
        <taxon>Halobacteriales</taxon>
        <taxon>Haloarculaceae</taxon>
        <taxon>Halorientalis</taxon>
    </lineage>
</organism>
<evidence type="ECO:0000313" key="1">
    <source>
        <dbReference type="EMBL" id="RXK52067.1"/>
    </source>
</evidence>
<dbReference type="Proteomes" id="UP000289691">
    <property type="component" value="Unassembled WGS sequence"/>
</dbReference>
<reference evidence="1 2" key="1">
    <citation type="submission" date="2019-01" db="EMBL/GenBank/DDBJ databases">
        <title>Halorientalis sp. F13-25 a new haloarchaeum isolated from hypersaline water.</title>
        <authorList>
            <person name="Ana D.-V."/>
            <person name="Cristina S.-P."/>
            <person name="Antonio V."/>
        </authorList>
    </citation>
    <scope>NUCLEOTIDE SEQUENCE [LARGE SCALE GENOMIC DNA]</scope>
    <source>
        <strain evidence="1 2">F13-25</strain>
    </source>
</reference>